<dbReference type="Proteomes" id="UP000092596">
    <property type="component" value="Chromosome"/>
</dbReference>
<evidence type="ECO:0000313" key="2">
    <source>
        <dbReference type="Proteomes" id="UP000092596"/>
    </source>
</evidence>
<name>A0A1B0ZJM1_9MICO</name>
<organism evidence="1 2">
    <name type="scientific">Dermabacter vaginalis</name>
    <dbReference type="NCBI Taxonomy" id="1630135"/>
    <lineage>
        <taxon>Bacteria</taxon>
        <taxon>Bacillati</taxon>
        <taxon>Actinomycetota</taxon>
        <taxon>Actinomycetes</taxon>
        <taxon>Micrococcales</taxon>
        <taxon>Dermabacteraceae</taxon>
        <taxon>Dermabacter</taxon>
    </lineage>
</organism>
<protein>
    <recommendedName>
        <fullName evidence="3">Fis family transcriptional regulator</fullName>
    </recommendedName>
</protein>
<dbReference type="EMBL" id="CP012117">
    <property type="protein sequence ID" value="ANP28052.1"/>
    <property type="molecule type" value="Genomic_DNA"/>
</dbReference>
<evidence type="ECO:0000313" key="1">
    <source>
        <dbReference type="EMBL" id="ANP28052.1"/>
    </source>
</evidence>
<gene>
    <name evidence="1" type="ORF">DAD186_15020</name>
</gene>
<proteinExistence type="predicted"/>
<reference evidence="1 2" key="1">
    <citation type="submission" date="2015-06" db="EMBL/GenBank/DDBJ databases">
        <title>Investigation of pathophysiology for high-risk pregnancy and development of treatment modality based on it.</title>
        <authorList>
            <person name="Kim B.-C."/>
            <person name="Lim S."/>
        </authorList>
    </citation>
    <scope>NUCLEOTIDE SEQUENCE [LARGE SCALE GENOMIC DNA]</scope>
    <source>
        <strain evidence="1 2">AD1-86</strain>
    </source>
</reference>
<evidence type="ECO:0008006" key="3">
    <source>
        <dbReference type="Google" id="ProtNLM"/>
    </source>
</evidence>
<dbReference type="STRING" id="1630135.DAD186_15020"/>
<sequence>MMVCALWWMCKGSRSFVRYFVRMSAEDRLDDLDRWFERERLERVREDAHELADAERSEVELLDRVAGAVGAAVTVGLVSGRAYEGRVRRVGRDWIELDALHPPRRIIVNAQRIAWLSGPLSRVRPTDERHPRLRIRSAVQGLAETGRRAVLVTVAGDFSGVVARVFADHLELRVVKGSDASTPSRGLTSVPFSSLEALWVV</sequence>
<dbReference type="KEGG" id="dva:DAD186_15020"/>
<dbReference type="AlphaFoldDB" id="A0A1B0ZJM1"/>
<accession>A0A1B0ZJM1</accession>